<dbReference type="Pfam" id="PF14833">
    <property type="entry name" value="NAD_binding_11"/>
    <property type="match status" value="1"/>
</dbReference>
<dbReference type="SUPFAM" id="SSF51735">
    <property type="entry name" value="NAD(P)-binding Rossmann-fold domains"/>
    <property type="match status" value="1"/>
</dbReference>
<comment type="caution">
    <text evidence="5">The sequence shown here is derived from an EMBL/GenBank/DDBJ whole genome shotgun (WGS) entry which is preliminary data.</text>
</comment>
<dbReference type="InterPro" id="IPR015815">
    <property type="entry name" value="HIBADH-related"/>
</dbReference>
<dbReference type="Gene3D" id="3.40.50.720">
    <property type="entry name" value="NAD(P)-binding Rossmann-like Domain"/>
    <property type="match status" value="1"/>
</dbReference>
<dbReference type="InterPro" id="IPR029154">
    <property type="entry name" value="HIBADH-like_NADP-bd"/>
</dbReference>
<evidence type="ECO:0000313" key="5">
    <source>
        <dbReference type="EMBL" id="OIQ95952.1"/>
    </source>
</evidence>
<dbReference type="AlphaFoldDB" id="A0A1J5RIK8"/>
<dbReference type="PANTHER" id="PTHR22981">
    <property type="entry name" value="3-HYDROXYISOBUTYRATE DEHYDROGENASE-RELATED"/>
    <property type="match status" value="1"/>
</dbReference>
<dbReference type="GO" id="GO:0008679">
    <property type="term" value="F:2-hydroxy-3-oxopropionate reductase activity"/>
    <property type="evidence" value="ECO:0007669"/>
    <property type="project" value="UniProtKB-EC"/>
</dbReference>
<dbReference type="SUPFAM" id="SSF48179">
    <property type="entry name" value="6-phosphogluconate dehydrogenase C-terminal domain-like"/>
    <property type="match status" value="1"/>
</dbReference>
<gene>
    <name evidence="5" type="primary">garR_2</name>
    <name evidence="5" type="ORF">GALL_220850</name>
</gene>
<keyword evidence="2" id="KW-0520">NAD</keyword>
<accession>A0A1J5RIK8</accession>
<organism evidence="5">
    <name type="scientific">mine drainage metagenome</name>
    <dbReference type="NCBI Taxonomy" id="410659"/>
    <lineage>
        <taxon>unclassified sequences</taxon>
        <taxon>metagenomes</taxon>
        <taxon>ecological metagenomes</taxon>
    </lineage>
</organism>
<dbReference type="InterPro" id="IPR006115">
    <property type="entry name" value="6PGDH_NADP-bd"/>
</dbReference>
<dbReference type="EC" id="1.1.1.60" evidence="5"/>
<keyword evidence="1 5" id="KW-0560">Oxidoreductase</keyword>
<name>A0A1J5RIK8_9ZZZZ</name>
<reference evidence="5" key="1">
    <citation type="submission" date="2016-10" db="EMBL/GenBank/DDBJ databases">
        <title>Sequence of Gallionella enrichment culture.</title>
        <authorList>
            <person name="Poehlein A."/>
            <person name="Muehling M."/>
            <person name="Daniel R."/>
        </authorList>
    </citation>
    <scope>NUCLEOTIDE SEQUENCE</scope>
</reference>
<dbReference type="InterPro" id="IPR008927">
    <property type="entry name" value="6-PGluconate_DH-like_C_sf"/>
</dbReference>
<dbReference type="InterPro" id="IPR036291">
    <property type="entry name" value="NAD(P)-bd_dom_sf"/>
</dbReference>
<dbReference type="InterPro" id="IPR013328">
    <property type="entry name" value="6PGD_dom2"/>
</dbReference>
<dbReference type="Pfam" id="PF03446">
    <property type="entry name" value="NAD_binding_2"/>
    <property type="match status" value="1"/>
</dbReference>
<dbReference type="GO" id="GO:0050661">
    <property type="term" value="F:NADP binding"/>
    <property type="evidence" value="ECO:0007669"/>
    <property type="project" value="InterPro"/>
</dbReference>
<dbReference type="EMBL" id="MLJW01000157">
    <property type="protein sequence ID" value="OIQ95952.1"/>
    <property type="molecule type" value="Genomic_DNA"/>
</dbReference>
<dbReference type="PIRSF" id="PIRSF000103">
    <property type="entry name" value="HIBADH"/>
    <property type="match status" value="1"/>
</dbReference>
<evidence type="ECO:0000256" key="1">
    <source>
        <dbReference type="ARBA" id="ARBA00023002"/>
    </source>
</evidence>
<dbReference type="PANTHER" id="PTHR22981:SF7">
    <property type="entry name" value="3-HYDROXYISOBUTYRATE DEHYDROGENASE, MITOCHONDRIAL"/>
    <property type="match status" value="1"/>
</dbReference>
<evidence type="ECO:0000259" key="4">
    <source>
        <dbReference type="Pfam" id="PF14833"/>
    </source>
</evidence>
<protein>
    <submittedName>
        <fullName evidence="5">2-hydroxy-3-oxopropionate reductase</fullName>
        <ecNumber evidence="5">1.1.1.60</ecNumber>
    </submittedName>
</protein>
<feature type="domain" description="6-phosphogluconate dehydrogenase NADP-binding" evidence="3">
    <location>
        <begin position="6"/>
        <end position="162"/>
    </location>
</feature>
<feature type="domain" description="3-hydroxyisobutyrate dehydrogenase-like NAD-binding" evidence="4">
    <location>
        <begin position="168"/>
        <end position="290"/>
    </location>
</feature>
<dbReference type="GO" id="GO:0051287">
    <property type="term" value="F:NAD binding"/>
    <property type="evidence" value="ECO:0007669"/>
    <property type="project" value="InterPro"/>
</dbReference>
<dbReference type="Gene3D" id="1.10.1040.10">
    <property type="entry name" value="N-(1-d-carboxylethyl)-l-norvaline Dehydrogenase, domain 2"/>
    <property type="match status" value="1"/>
</dbReference>
<proteinExistence type="predicted"/>
<evidence type="ECO:0000259" key="3">
    <source>
        <dbReference type="Pfam" id="PF03446"/>
    </source>
</evidence>
<evidence type="ECO:0000256" key="2">
    <source>
        <dbReference type="ARBA" id="ARBA00023027"/>
    </source>
</evidence>
<sequence>MANIKNIGFIGIGNMGAAMAGQLAHKGFALTVYDARPPVAAAFAQQHGARLALTAAEVGEGADAVIFMLPDDLVVRRVLFEEGLASRLAPGSVAIDMGTSAPAATRAIGAELAALGIGYLDAPVMGGVVFAKDASLDIMAGGNAALIERCRPLFDAMGRKLWLCGELGSAHVLKAMTNYINASTLSNTLEAMVIGRKFGLDTTVMAEAIDAMCNGRQHPIVKKIIPQVLTRKYGTGMAMQLIAKDVKIAVDSAHSVAAAAPLAEATAQLWSAACDQLGGSRDHSEIVRYWELASGVQL</sequence>